<reference evidence="2" key="1">
    <citation type="submission" date="2020-05" db="EMBL/GenBank/DDBJ databases">
        <title>Phylogenomic resolution of chytrid fungi.</title>
        <authorList>
            <person name="Stajich J.E."/>
            <person name="Amses K."/>
            <person name="Simmons R."/>
            <person name="Seto K."/>
            <person name="Myers J."/>
            <person name="Bonds A."/>
            <person name="Quandt C.A."/>
            <person name="Barry K."/>
            <person name="Liu P."/>
            <person name="Grigoriev I."/>
            <person name="Longcore J.E."/>
            <person name="James T.Y."/>
        </authorList>
    </citation>
    <scope>NUCLEOTIDE SEQUENCE</scope>
    <source>
        <strain evidence="2">JEL0318</strain>
    </source>
</reference>
<keyword evidence="1" id="KW-0472">Membrane</keyword>
<dbReference type="Proteomes" id="UP001212841">
    <property type="component" value="Unassembled WGS sequence"/>
</dbReference>
<name>A0AAD5X0Q8_9FUNG</name>
<dbReference type="AlphaFoldDB" id="A0AAD5X0Q8"/>
<accession>A0AAD5X0Q8</accession>
<gene>
    <name evidence="2" type="ORF">HK097_009998</name>
</gene>
<feature type="transmembrane region" description="Helical" evidence="1">
    <location>
        <begin position="20"/>
        <end position="45"/>
    </location>
</feature>
<evidence type="ECO:0000313" key="3">
    <source>
        <dbReference type="Proteomes" id="UP001212841"/>
    </source>
</evidence>
<proteinExistence type="predicted"/>
<comment type="caution">
    <text evidence="2">The sequence shown here is derived from an EMBL/GenBank/DDBJ whole genome shotgun (WGS) entry which is preliminary data.</text>
</comment>
<evidence type="ECO:0000313" key="2">
    <source>
        <dbReference type="EMBL" id="KAJ3048985.1"/>
    </source>
</evidence>
<evidence type="ECO:0000256" key="1">
    <source>
        <dbReference type="SAM" id="Phobius"/>
    </source>
</evidence>
<dbReference type="EMBL" id="JADGJD010000708">
    <property type="protein sequence ID" value="KAJ3048985.1"/>
    <property type="molecule type" value="Genomic_DNA"/>
</dbReference>
<keyword evidence="3" id="KW-1185">Reference proteome</keyword>
<protein>
    <submittedName>
        <fullName evidence="2">Uncharacterized protein</fullName>
    </submittedName>
</protein>
<feature type="non-terminal residue" evidence="2">
    <location>
        <position position="66"/>
    </location>
</feature>
<sequence length="66" mass="7104">MPNWVSTQDEGPHFTVFQKFLIGASVSLLASCLSSLGVNLQAAALRAERQKAGKLEEDRLSDNSLG</sequence>
<organism evidence="2 3">
    <name type="scientific">Rhizophlyctis rosea</name>
    <dbReference type="NCBI Taxonomy" id="64517"/>
    <lineage>
        <taxon>Eukaryota</taxon>
        <taxon>Fungi</taxon>
        <taxon>Fungi incertae sedis</taxon>
        <taxon>Chytridiomycota</taxon>
        <taxon>Chytridiomycota incertae sedis</taxon>
        <taxon>Chytridiomycetes</taxon>
        <taxon>Rhizophlyctidales</taxon>
        <taxon>Rhizophlyctidaceae</taxon>
        <taxon>Rhizophlyctis</taxon>
    </lineage>
</organism>
<keyword evidence="1" id="KW-1133">Transmembrane helix</keyword>
<keyword evidence="1" id="KW-0812">Transmembrane</keyword>